<dbReference type="GO" id="GO:0007218">
    <property type="term" value="P:neuropeptide signaling pathway"/>
    <property type="evidence" value="ECO:0007669"/>
    <property type="project" value="UniProtKB-KW"/>
</dbReference>
<dbReference type="InParanoid" id="A0A7J8DQV9"/>
<dbReference type="EMBL" id="JACASF010000017">
    <property type="protein sequence ID" value="KAF6425399.1"/>
    <property type="molecule type" value="Genomic_DNA"/>
</dbReference>
<keyword evidence="3" id="KW-1185">Reference proteome</keyword>
<evidence type="ECO:0000313" key="3">
    <source>
        <dbReference type="Proteomes" id="UP000550707"/>
    </source>
</evidence>
<dbReference type="AlphaFoldDB" id="A0A7J8DQV9"/>
<name>A0A7J8DQV9_MOLMO</name>
<proteinExistence type="predicted"/>
<dbReference type="PANTHER" id="PTHR36679:SF1">
    <property type="entry name" value="NEUROPEPTIDE S"/>
    <property type="match status" value="1"/>
</dbReference>
<keyword evidence="2" id="KW-0527">Neuropeptide</keyword>
<feature type="signal peptide" evidence="1">
    <location>
        <begin position="1"/>
        <end position="23"/>
    </location>
</feature>
<protein>
    <submittedName>
        <fullName evidence="2">Neuropeptide S</fullName>
    </submittedName>
</protein>
<gene>
    <name evidence="2" type="ORF">HJG59_013240</name>
</gene>
<dbReference type="Proteomes" id="UP000550707">
    <property type="component" value="Unassembled WGS sequence"/>
</dbReference>
<dbReference type="PANTHER" id="PTHR36679">
    <property type="entry name" value="NEUROPEPTIDE S"/>
    <property type="match status" value="1"/>
</dbReference>
<comment type="caution">
    <text evidence="2">The sequence shown here is derived from an EMBL/GenBank/DDBJ whole genome shotgun (WGS) entry which is preliminary data.</text>
</comment>
<keyword evidence="1" id="KW-0732">Signal</keyword>
<sequence length="89" mass="9626">MISSLKFNLILVLSVTTMHVAGGYPAPSLKVPGSPHHVLTLLPSFRTRADRGEGLDFPKPLSEKVSVKRSFRNGVGTGLKKTPFPRAKS</sequence>
<accession>A0A7J8DQV9</accession>
<dbReference type="InterPro" id="IPR028138">
    <property type="entry name" value="Neuropeptide_S"/>
</dbReference>
<evidence type="ECO:0000313" key="2">
    <source>
        <dbReference type="EMBL" id="KAF6425399.1"/>
    </source>
</evidence>
<dbReference type="GO" id="GO:0032230">
    <property type="term" value="P:positive regulation of synaptic transmission, GABAergic"/>
    <property type="evidence" value="ECO:0007669"/>
    <property type="project" value="TreeGrafter"/>
</dbReference>
<reference evidence="2 3" key="1">
    <citation type="journal article" date="2020" name="Nature">
        <title>Six reference-quality genomes reveal evolution of bat adaptations.</title>
        <authorList>
            <person name="Jebb D."/>
            <person name="Huang Z."/>
            <person name="Pippel M."/>
            <person name="Hughes G.M."/>
            <person name="Lavrichenko K."/>
            <person name="Devanna P."/>
            <person name="Winkler S."/>
            <person name="Jermiin L.S."/>
            <person name="Skirmuntt E.C."/>
            <person name="Katzourakis A."/>
            <person name="Burkitt-Gray L."/>
            <person name="Ray D.A."/>
            <person name="Sullivan K.A.M."/>
            <person name="Roscito J.G."/>
            <person name="Kirilenko B.M."/>
            <person name="Davalos L.M."/>
            <person name="Corthals A.P."/>
            <person name="Power M.L."/>
            <person name="Jones G."/>
            <person name="Ransome R.D."/>
            <person name="Dechmann D.K.N."/>
            <person name="Locatelli A.G."/>
            <person name="Puechmaille S.J."/>
            <person name="Fedrigo O."/>
            <person name="Jarvis E.D."/>
            <person name="Hiller M."/>
            <person name="Vernes S.C."/>
            <person name="Myers E.W."/>
            <person name="Teeling E.C."/>
        </authorList>
    </citation>
    <scope>NUCLEOTIDE SEQUENCE [LARGE SCALE GENOMIC DNA]</scope>
    <source>
        <strain evidence="2">MMolMol1</strain>
        <tissue evidence="2">Muscle</tissue>
    </source>
</reference>
<dbReference type="GO" id="GO:0045760">
    <property type="term" value="P:positive regulation of action potential"/>
    <property type="evidence" value="ECO:0007669"/>
    <property type="project" value="TreeGrafter"/>
</dbReference>
<dbReference type="FunCoup" id="A0A7J8DQV9">
    <property type="interactions" value="7"/>
</dbReference>
<dbReference type="GO" id="GO:0005576">
    <property type="term" value="C:extracellular region"/>
    <property type="evidence" value="ECO:0007669"/>
    <property type="project" value="InterPro"/>
</dbReference>
<feature type="chain" id="PRO_5029870809" evidence="1">
    <location>
        <begin position="24"/>
        <end position="89"/>
    </location>
</feature>
<evidence type="ECO:0000256" key="1">
    <source>
        <dbReference type="SAM" id="SignalP"/>
    </source>
</evidence>
<dbReference type="Pfam" id="PF14993">
    <property type="entry name" value="Neuropeptide_S"/>
    <property type="match status" value="1"/>
</dbReference>
<dbReference type="GO" id="GO:0051968">
    <property type="term" value="P:positive regulation of synaptic transmission, glutamatergic"/>
    <property type="evidence" value="ECO:0007669"/>
    <property type="project" value="TreeGrafter"/>
</dbReference>
<organism evidence="2 3">
    <name type="scientific">Molossus molossus</name>
    <name type="common">Pallas' mastiff bat</name>
    <name type="synonym">Vespertilio molossus</name>
    <dbReference type="NCBI Taxonomy" id="27622"/>
    <lineage>
        <taxon>Eukaryota</taxon>
        <taxon>Metazoa</taxon>
        <taxon>Chordata</taxon>
        <taxon>Craniata</taxon>
        <taxon>Vertebrata</taxon>
        <taxon>Euteleostomi</taxon>
        <taxon>Mammalia</taxon>
        <taxon>Eutheria</taxon>
        <taxon>Laurasiatheria</taxon>
        <taxon>Chiroptera</taxon>
        <taxon>Yangochiroptera</taxon>
        <taxon>Molossidae</taxon>
        <taxon>Molossus</taxon>
    </lineage>
</organism>